<proteinExistence type="predicted"/>
<name>A0A5A7PMG6_STRAF</name>
<dbReference type="GO" id="GO:0005840">
    <property type="term" value="C:ribosome"/>
    <property type="evidence" value="ECO:0007669"/>
    <property type="project" value="UniProtKB-KW"/>
</dbReference>
<sequence>MANDGRGGEVAVVNLRHQVVVDVRLPRHRLRVKNSQSSVCDDQVSRGHPGGLAICGQTDGAIAELRADSLEMKDLPLVESQKVSRMVSLEMKAWPLVGSLTVGCRVTSGQLGDEDLASCGKFGSLMAGSHADNLEMKVCPLVGCMIV</sequence>
<dbReference type="Proteomes" id="UP000325081">
    <property type="component" value="Unassembled WGS sequence"/>
</dbReference>
<keyword evidence="2" id="KW-1185">Reference proteome</keyword>
<keyword evidence="1" id="KW-0689">Ribosomal protein</keyword>
<gene>
    <name evidence="1" type="ORF">STAS_10263</name>
</gene>
<comment type="caution">
    <text evidence="1">The sequence shown here is derived from an EMBL/GenBank/DDBJ whole genome shotgun (WGS) entry which is preliminary data.</text>
</comment>
<accession>A0A5A7PMG6</accession>
<organism evidence="1 2">
    <name type="scientific">Striga asiatica</name>
    <name type="common">Asiatic witchweed</name>
    <name type="synonym">Buchnera asiatica</name>
    <dbReference type="NCBI Taxonomy" id="4170"/>
    <lineage>
        <taxon>Eukaryota</taxon>
        <taxon>Viridiplantae</taxon>
        <taxon>Streptophyta</taxon>
        <taxon>Embryophyta</taxon>
        <taxon>Tracheophyta</taxon>
        <taxon>Spermatophyta</taxon>
        <taxon>Magnoliopsida</taxon>
        <taxon>eudicotyledons</taxon>
        <taxon>Gunneridae</taxon>
        <taxon>Pentapetalae</taxon>
        <taxon>asterids</taxon>
        <taxon>lamiids</taxon>
        <taxon>Lamiales</taxon>
        <taxon>Orobanchaceae</taxon>
        <taxon>Buchnereae</taxon>
        <taxon>Striga</taxon>
    </lineage>
</organism>
<dbReference type="EMBL" id="BKCP01004849">
    <property type="protein sequence ID" value="GER34073.1"/>
    <property type="molecule type" value="Genomic_DNA"/>
</dbReference>
<evidence type="ECO:0000313" key="1">
    <source>
        <dbReference type="EMBL" id="GER34073.1"/>
    </source>
</evidence>
<keyword evidence="1" id="KW-0687">Ribonucleoprotein</keyword>
<reference evidence="2" key="1">
    <citation type="journal article" date="2019" name="Curr. Biol.">
        <title>Genome Sequence of Striga asiatica Provides Insight into the Evolution of Plant Parasitism.</title>
        <authorList>
            <person name="Yoshida S."/>
            <person name="Kim S."/>
            <person name="Wafula E.K."/>
            <person name="Tanskanen J."/>
            <person name="Kim Y.M."/>
            <person name="Honaas L."/>
            <person name="Yang Z."/>
            <person name="Spallek T."/>
            <person name="Conn C.E."/>
            <person name="Ichihashi Y."/>
            <person name="Cheong K."/>
            <person name="Cui S."/>
            <person name="Der J.P."/>
            <person name="Gundlach H."/>
            <person name="Jiao Y."/>
            <person name="Hori C."/>
            <person name="Ishida J.K."/>
            <person name="Kasahara H."/>
            <person name="Kiba T."/>
            <person name="Kim M.S."/>
            <person name="Koo N."/>
            <person name="Laohavisit A."/>
            <person name="Lee Y.H."/>
            <person name="Lumba S."/>
            <person name="McCourt P."/>
            <person name="Mortimer J.C."/>
            <person name="Mutuku J.M."/>
            <person name="Nomura T."/>
            <person name="Sasaki-Sekimoto Y."/>
            <person name="Seto Y."/>
            <person name="Wang Y."/>
            <person name="Wakatake T."/>
            <person name="Sakakibara H."/>
            <person name="Demura T."/>
            <person name="Yamaguchi S."/>
            <person name="Yoneyama K."/>
            <person name="Manabe R.I."/>
            <person name="Nelson D.C."/>
            <person name="Schulman A.H."/>
            <person name="Timko M.P."/>
            <person name="dePamphilis C.W."/>
            <person name="Choi D."/>
            <person name="Shirasu K."/>
        </authorList>
    </citation>
    <scope>NUCLEOTIDE SEQUENCE [LARGE SCALE GENOMIC DNA]</scope>
    <source>
        <strain evidence="2">cv. UVA1</strain>
    </source>
</reference>
<protein>
    <submittedName>
        <fullName evidence="1">50S ribosomal protein L2</fullName>
    </submittedName>
</protein>
<evidence type="ECO:0000313" key="2">
    <source>
        <dbReference type="Proteomes" id="UP000325081"/>
    </source>
</evidence>
<dbReference type="AlphaFoldDB" id="A0A5A7PMG6"/>